<comment type="similarity">
    <text evidence="1">Belongs to the transferase hexapeptide repeat family.</text>
</comment>
<keyword evidence="2 7" id="KW-0808">Transferase</keyword>
<name>A0A6M5YBM2_9BACT</name>
<dbReference type="RefSeq" id="WP_171740508.1">
    <property type="nucleotide sequence ID" value="NZ_CP053435.1"/>
</dbReference>
<dbReference type="AlphaFoldDB" id="A0A6M5YBM2"/>
<dbReference type="Pfam" id="PF00132">
    <property type="entry name" value="Hexapep"/>
    <property type="match status" value="1"/>
</dbReference>
<accession>A0A6M5YBM2</accession>
<keyword evidence="3" id="KW-0012">Acyltransferase</keyword>
<dbReference type="Gene3D" id="2.160.10.10">
    <property type="entry name" value="Hexapeptide repeat proteins"/>
    <property type="match status" value="1"/>
</dbReference>
<dbReference type="InterPro" id="IPR011004">
    <property type="entry name" value="Trimer_LpxA-like_sf"/>
</dbReference>
<dbReference type="GO" id="GO:0008374">
    <property type="term" value="F:O-acyltransferase activity"/>
    <property type="evidence" value="ECO:0007669"/>
    <property type="project" value="TreeGrafter"/>
</dbReference>
<comment type="function">
    <text evidence="4">Acetyltransferase implicated in the O-acetylation of Nod factors.</text>
</comment>
<dbReference type="SUPFAM" id="SSF51161">
    <property type="entry name" value="Trimeric LpxA-like enzymes"/>
    <property type="match status" value="1"/>
</dbReference>
<dbReference type="KEGG" id="stae:HNV11_15370"/>
<dbReference type="Pfam" id="PF12464">
    <property type="entry name" value="Mac"/>
    <property type="match status" value="1"/>
</dbReference>
<organism evidence="7 8">
    <name type="scientific">Spirosoma taeanense</name>
    <dbReference type="NCBI Taxonomy" id="2735870"/>
    <lineage>
        <taxon>Bacteria</taxon>
        <taxon>Pseudomonadati</taxon>
        <taxon>Bacteroidota</taxon>
        <taxon>Cytophagia</taxon>
        <taxon>Cytophagales</taxon>
        <taxon>Cytophagaceae</taxon>
        <taxon>Spirosoma</taxon>
    </lineage>
</organism>
<evidence type="ECO:0000256" key="2">
    <source>
        <dbReference type="ARBA" id="ARBA00022679"/>
    </source>
</evidence>
<reference evidence="7 8" key="1">
    <citation type="submission" date="2020-05" db="EMBL/GenBank/DDBJ databases">
        <title>Genome sequencing of Spirosoma sp. TS118.</title>
        <authorList>
            <person name="Lee J.-H."/>
            <person name="Jeong S."/>
            <person name="Zhao L."/>
            <person name="Jung J.-H."/>
            <person name="Kim M.-K."/>
            <person name="Lim S."/>
        </authorList>
    </citation>
    <scope>NUCLEOTIDE SEQUENCE [LARGE SCALE GENOMIC DNA]</scope>
    <source>
        <strain evidence="7 8">TS118</strain>
    </source>
</reference>
<dbReference type="InterPro" id="IPR001451">
    <property type="entry name" value="Hexapep"/>
</dbReference>
<evidence type="ECO:0000256" key="5">
    <source>
        <dbReference type="ARBA" id="ARBA00067695"/>
    </source>
</evidence>
<dbReference type="EMBL" id="CP053435">
    <property type="protein sequence ID" value="QJW90663.1"/>
    <property type="molecule type" value="Genomic_DNA"/>
</dbReference>
<dbReference type="GO" id="GO:0016407">
    <property type="term" value="F:acetyltransferase activity"/>
    <property type="evidence" value="ECO:0007669"/>
    <property type="project" value="InterPro"/>
</dbReference>
<dbReference type="FunFam" id="2.160.10.10:FF:000025">
    <property type="entry name" value="Hexapeptide-repeat containing-acetyltransferase"/>
    <property type="match status" value="1"/>
</dbReference>
<dbReference type="InterPro" id="IPR024688">
    <property type="entry name" value="Mac_dom"/>
</dbReference>
<evidence type="ECO:0000313" key="8">
    <source>
        <dbReference type="Proteomes" id="UP000502756"/>
    </source>
</evidence>
<evidence type="ECO:0000256" key="1">
    <source>
        <dbReference type="ARBA" id="ARBA00007274"/>
    </source>
</evidence>
<dbReference type="Proteomes" id="UP000502756">
    <property type="component" value="Chromosome"/>
</dbReference>
<evidence type="ECO:0000313" key="7">
    <source>
        <dbReference type="EMBL" id="QJW90663.1"/>
    </source>
</evidence>
<dbReference type="CDD" id="cd03357">
    <property type="entry name" value="LbH_MAT_GAT"/>
    <property type="match status" value="1"/>
</dbReference>
<protein>
    <recommendedName>
        <fullName evidence="5">Nodulation protein L</fullName>
    </recommendedName>
</protein>
<feature type="domain" description="Maltose/galactoside acetyltransferase" evidence="6">
    <location>
        <begin position="12"/>
        <end position="52"/>
    </location>
</feature>
<keyword evidence="8" id="KW-1185">Reference proteome</keyword>
<dbReference type="PANTHER" id="PTHR23416">
    <property type="entry name" value="SIALIC ACID SYNTHASE-RELATED"/>
    <property type="match status" value="1"/>
</dbReference>
<evidence type="ECO:0000256" key="3">
    <source>
        <dbReference type="ARBA" id="ARBA00023315"/>
    </source>
</evidence>
<evidence type="ECO:0000259" key="6">
    <source>
        <dbReference type="Pfam" id="PF12464"/>
    </source>
</evidence>
<dbReference type="PANTHER" id="PTHR23416:SF23">
    <property type="entry name" value="ACETYLTRANSFERASE C18B11.09C-RELATED"/>
    <property type="match status" value="1"/>
</dbReference>
<gene>
    <name evidence="7" type="ORF">HNV11_15370</name>
</gene>
<evidence type="ECO:0000256" key="4">
    <source>
        <dbReference type="ARBA" id="ARBA00055587"/>
    </source>
</evidence>
<sequence length="181" mass="19644">MNEDKNKYIRGDNSLKKDFVRAGNLLQKFNQADYEANEFKREILNELFGSAGEGISVEHNFHCDLGYNIHVGKNFYAGFNCTILDMGEVKIGDNCLIAPNVGIYTAGHNINPINRHKTGFAKPITIGNNVWIGGHCAIIGGVTIGDNSIIAAGSLVTKDVPANTIVGGNPAKKLRNINTEQ</sequence>
<proteinExistence type="inferred from homology"/>
<dbReference type="InterPro" id="IPR051159">
    <property type="entry name" value="Hexapeptide_acetyltransf"/>
</dbReference>